<keyword evidence="3" id="KW-1185">Reference proteome</keyword>
<evidence type="ECO:0000313" key="2">
    <source>
        <dbReference type="EMBL" id="MFB9070200.1"/>
    </source>
</evidence>
<gene>
    <name evidence="2" type="ORF">ACFFX0_02940</name>
</gene>
<dbReference type="Proteomes" id="UP001589575">
    <property type="component" value="Unassembled WGS sequence"/>
</dbReference>
<name>A0ABV5FU61_9MICC</name>
<sequence>MTQDTFPCRPGEHQPMSRFRGGRPAWQLTTTPHQVDPASA</sequence>
<evidence type="ECO:0000313" key="3">
    <source>
        <dbReference type="Proteomes" id="UP001589575"/>
    </source>
</evidence>
<dbReference type="EMBL" id="JBHMFI010000001">
    <property type="protein sequence ID" value="MFB9070200.1"/>
    <property type="molecule type" value="Genomic_DNA"/>
</dbReference>
<comment type="caution">
    <text evidence="2">The sequence shown here is derived from an EMBL/GenBank/DDBJ whole genome shotgun (WGS) entry which is preliminary data.</text>
</comment>
<proteinExistence type="predicted"/>
<accession>A0ABV5FU61</accession>
<reference evidence="2 3" key="1">
    <citation type="submission" date="2024-09" db="EMBL/GenBank/DDBJ databases">
        <authorList>
            <person name="Sun Q."/>
            <person name="Mori K."/>
        </authorList>
    </citation>
    <scope>NUCLEOTIDE SEQUENCE [LARGE SCALE GENOMIC DNA]</scope>
    <source>
        <strain evidence="2 3">CCM 7609</strain>
    </source>
</reference>
<organism evidence="2 3">
    <name type="scientific">Citricoccus parietis</name>
    <dbReference type="NCBI Taxonomy" id="592307"/>
    <lineage>
        <taxon>Bacteria</taxon>
        <taxon>Bacillati</taxon>
        <taxon>Actinomycetota</taxon>
        <taxon>Actinomycetes</taxon>
        <taxon>Micrococcales</taxon>
        <taxon>Micrococcaceae</taxon>
        <taxon>Citricoccus</taxon>
    </lineage>
</organism>
<feature type="region of interest" description="Disordered" evidence="1">
    <location>
        <begin position="1"/>
        <end position="40"/>
    </location>
</feature>
<protein>
    <submittedName>
        <fullName evidence="2">Uncharacterized protein</fullName>
    </submittedName>
</protein>
<evidence type="ECO:0000256" key="1">
    <source>
        <dbReference type="SAM" id="MobiDB-lite"/>
    </source>
</evidence>